<gene>
    <name evidence="1" type="primary">OLA.27582</name>
</gene>
<dbReference type="AlphaFoldDB" id="A0A1A8RE27"/>
<name>A0A1A8RE27_9TELE</name>
<feature type="non-terminal residue" evidence="1">
    <location>
        <position position="1"/>
    </location>
</feature>
<protein>
    <submittedName>
        <fullName evidence="1">Uncharacterized protein</fullName>
    </submittedName>
</protein>
<accession>A0A1A8RE27</accession>
<feature type="non-terminal residue" evidence="1">
    <location>
        <position position="160"/>
    </location>
</feature>
<evidence type="ECO:0000313" key="1">
    <source>
        <dbReference type="EMBL" id="SBS04306.1"/>
    </source>
</evidence>
<reference evidence="1" key="2">
    <citation type="submission" date="2016-06" db="EMBL/GenBank/DDBJ databases">
        <title>The genome of a short-lived fish provides insights into sex chromosome evolution and the genetic control of aging.</title>
        <authorList>
            <person name="Reichwald K."/>
            <person name="Felder M."/>
            <person name="Petzold A."/>
            <person name="Koch P."/>
            <person name="Groth M."/>
            <person name="Platzer M."/>
        </authorList>
    </citation>
    <scope>NUCLEOTIDE SEQUENCE</scope>
    <source>
        <tissue evidence="1">Brain</tissue>
    </source>
</reference>
<dbReference type="EMBL" id="HAEI01008172">
    <property type="protein sequence ID" value="SBS04306.1"/>
    <property type="molecule type" value="Transcribed_RNA"/>
</dbReference>
<sequence length="160" mass="18118">QTSQRETLKTSYNKHTLLSRDTCITFDLFSLFFPTRHPLKVQLSSLRLTLKANESAALREILQCRFFRVRVTVLETVCVYECVFWERGVGRGMKRDAGNNEEHLANTGMTPGEENQLVKVGLCLTRPRGSHSSVRKSCVILTTTPLHRASARPKLSAPRT</sequence>
<organism evidence="1">
    <name type="scientific">Nothobranchius rachovii</name>
    <name type="common">bluefin notho</name>
    <dbReference type="NCBI Taxonomy" id="451742"/>
    <lineage>
        <taxon>Eukaryota</taxon>
        <taxon>Metazoa</taxon>
        <taxon>Chordata</taxon>
        <taxon>Craniata</taxon>
        <taxon>Vertebrata</taxon>
        <taxon>Euteleostomi</taxon>
        <taxon>Actinopterygii</taxon>
        <taxon>Neopterygii</taxon>
        <taxon>Teleostei</taxon>
        <taxon>Neoteleostei</taxon>
        <taxon>Acanthomorphata</taxon>
        <taxon>Ovalentaria</taxon>
        <taxon>Atherinomorphae</taxon>
        <taxon>Cyprinodontiformes</taxon>
        <taxon>Nothobranchiidae</taxon>
        <taxon>Nothobranchius</taxon>
    </lineage>
</organism>
<proteinExistence type="predicted"/>
<reference evidence="1" key="1">
    <citation type="submission" date="2016-05" db="EMBL/GenBank/DDBJ databases">
        <authorList>
            <person name="Lavstsen T."/>
            <person name="Jespersen J.S."/>
        </authorList>
    </citation>
    <scope>NUCLEOTIDE SEQUENCE</scope>
    <source>
        <tissue evidence="1">Brain</tissue>
    </source>
</reference>